<dbReference type="InterPro" id="IPR020904">
    <property type="entry name" value="Sc_DH/Rdtase_CS"/>
</dbReference>
<evidence type="ECO:0000313" key="3">
    <source>
        <dbReference type="Proteomes" id="UP001597040"/>
    </source>
</evidence>
<reference evidence="3" key="1">
    <citation type="journal article" date="2019" name="Int. J. Syst. Evol. Microbiol.">
        <title>The Global Catalogue of Microorganisms (GCM) 10K type strain sequencing project: providing services to taxonomists for standard genome sequencing and annotation.</title>
        <authorList>
            <consortium name="The Broad Institute Genomics Platform"/>
            <consortium name="The Broad Institute Genome Sequencing Center for Infectious Disease"/>
            <person name="Wu L."/>
            <person name="Ma J."/>
        </authorList>
    </citation>
    <scope>NUCLEOTIDE SEQUENCE [LARGE SCALE GENOMIC DNA]</scope>
    <source>
        <strain evidence="3">CCUG 56754</strain>
    </source>
</reference>
<sequence length="268" mass="29822">MNVNSLHIDVTNLNVLLTGGSNGIGLQISKAFLLKGASVVNWDLKETEQVKKLKEEFGNRYQYEYVDISNETSIQQSHKRLPEQVNVLINNAGLILKSPLTDIETSDWDKIYDVNVKGTMLVTKYVIPKIKGTSRGRIINLSSMTAKIGLETYSLYSSTKAAVSNLTKVWSLELSKYEITVNAICPGWVDTQMKGKLIEAISNLHDLNEEDALSAILSFVPQHRYIQTEEIAFACLFLSSGLSQGISGQELFIDNGLTNTFKPGFHMK</sequence>
<keyword evidence="2" id="KW-0560">Oxidoreductase</keyword>
<dbReference type="Pfam" id="PF13561">
    <property type="entry name" value="adh_short_C2"/>
    <property type="match status" value="1"/>
</dbReference>
<proteinExistence type="inferred from homology"/>
<dbReference type="InterPro" id="IPR050259">
    <property type="entry name" value="SDR"/>
</dbReference>
<dbReference type="Proteomes" id="UP001597040">
    <property type="component" value="Unassembled WGS sequence"/>
</dbReference>
<dbReference type="PROSITE" id="PS00061">
    <property type="entry name" value="ADH_SHORT"/>
    <property type="match status" value="1"/>
</dbReference>
<dbReference type="GO" id="GO:0016491">
    <property type="term" value="F:oxidoreductase activity"/>
    <property type="evidence" value="ECO:0007669"/>
    <property type="project" value="UniProtKB-KW"/>
</dbReference>
<dbReference type="CDD" id="cd05233">
    <property type="entry name" value="SDR_c"/>
    <property type="match status" value="1"/>
</dbReference>
<comment type="similarity">
    <text evidence="1">Belongs to the short-chain dehydrogenases/reductases (SDR) family.</text>
</comment>
<dbReference type="PRINTS" id="PR00081">
    <property type="entry name" value="GDHRDH"/>
</dbReference>
<accession>A0ABW3LIA2</accession>
<dbReference type="EC" id="1.1.1.-" evidence="2"/>
<protein>
    <submittedName>
        <fullName evidence="2">SDR family NAD(P)-dependent oxidoreductase</fullName>
        <ecNumber evidence="2">1.1.1.-</ecNumber>
    </submittedName>
</protein>
<keyword evidence="3" id="KW-1185">Reference proteome</keyword>
<evidence type="ECO:0000256" key="1">
    <source>
        <dbReference type="ARBA" id="ARBA00006484"/>
    </source>
</evidence>
<dbReference type="RefSeq" id="WP_390359443.1">
    <property type="nucleotide sequence ID" value="NZ_JBHTKJ010000007.1"/>
</dbReference>
<dbReference type="PRINTS" id="PR00080">
    <property type="entry name" value="SDRFAMILY"/>
</dbReference>
<dbReference type="InterPro" id="IPR036291">
    <property type="entry name" value="NAD(P)-bd_dom_sf"/>
</dbReference>
<organism evidence="2 3">
    <name type="scientific">Virgibacillus byunsanensis</name>
    <dbReference type="NCBI Taxonomy" id="570945"/>
    <lineage>
        <taxon>Bacteria</taxon>
        <taxon>Bacillati</taxon>
        <taxon>Bacillota</taxon>
        <taxon>Bacilli</taxon>
        <taxon>Bacillales</taxon>
        <taxon>Bacillaceae</taxon>
        <taxon>Virgibacillus</taxon>
    </lineage>
</organism>
<gene>
    <name evidence="2" type="ORF">ACFQ3N_03120</name>
</gene>
<dbReference type="PANTHER" id="PTHR42879:SF2">
    <property type="entry name" value="3-OXOACYL-[ACYL-CARRIER-PROTEIN] REDUCTASE FABG"/>
    <property type="match status" value="1"/>
</dbReference>
<evidence type="ECO:0000313" key="2">
    <source>
        <dbReference type="EMBL" id="MFD1037417.1"/>
    </source>
</evidence>
<dbReference type="SUPFAM" id="SSF51735">
    <property type="entry name" value="NAD(P)-binding Rossmann-fold domains"/>
    <property type="match status" value="1"/>
</dbReference>
<dbReference type="PANTHER" id="PTHR42879">
    <property type="entry name" value="3-OXOACYL-(ACYL-CARRIER-PROTEIN) REDUCTASE"/>
    <property type="match status" value="1"/>
</dbReference>
<dbReference type="InterPro" id="IPR002347">
    <property type="entry name" value="SDR_fam"/>
</dbReference>
<name>A0ABW3LIA2_9BACI</name>
<comment type="caution">
    <text evidence="2">The sequence shown here is derived from an EMBL/GenBank/DDBJ whole genome shotgun (WGS) entry which is preliminary data.</text>
</comment>
<dbReference type="EMBL" id="JBHTKJ010000007">
    <property type="protein sequence ID" value="MFD1037417.1"/>
    <property type="molecule type" value="Genomic_DNA"/>
</dbReference>
<dbReference type="Gene3D" id="3.40.50.720">
    <property type="entry name" value="NAD(P)-binding Rossmann-like Domain"/>
    <property type="match status" value="1"/>
</dbReference>